<protein>
    <submittedName>
        <fullName evidence="1">HAD-IA family hydrolase</fullName>
    </submittedName>
</protein>
<organism evidence="1 2">
    <name type="scientific">Bradyrhizobium ontarionense</name>
    <dbReference type="NCBI Taxonomy" id="2898149"/>
    <lineage>
        <taxon>Bacteria</taxon>
        <taxon>Pseudomonadati</taxon>
        <taxon>Pseudomonadota</taxon>
        <taxon>Alphaproteobacteria</taxon>
        <taxon>Hyphomicrobiales</taxon>
        <taxon>Nitrobacteraceae</taxon>
        <taxon>Bradyrhizobium</taxon>
    </lineage>
</organism>
<dbReference type="Gene3D" id="3.40.50.1000">
    <property type="entry name" value="HAD superfamily/HAD-like"/>
    <property type="match status" value="1"/>
</dbReference>
<reference evidence="1" key="1">
    <citation type="journal article" date="2024" name="Antonie Van Leeuwenhoek">
        <title>Bradyrhizobium ontarionense sp. nov., a novel bacterial symbiont isolated from Aeschynomene indica (Indian jointvetch), harbours photosynthesis, nitrogen fixation and nitrous oxide (N2O) reductase genes.</title>
        <authorList>
            <person name="Bromfield E.S.P."/>
            <person name="Cloutier S."/>
        </authorList>
    </citation>
    <scope>NUCLEOTIDE SEQUENCE</scope>
    <source>
        <strain evidence="1">A19</strain>
    </source>
</reference>
<dbReference type="SUPFAM" id="SSF56784">
    <property type="entry name" value="HAD-like"/>
    <property type="match status" value="1"/>
</dbReference>
<dbReference type="PANTHER" id="PTHR43434">
    <property type="entry name" value="PHOSPHOGLYCOLATE PHOSPHATASE"/>
    <property type="match status" value="1"/>
</dbReference>
<dbReference type="InterPro" id="IPR050155">
    <property type="entry name" value="HAD-like_hydrolase_sf"/>
</dbReference>
<accession>A0ABY3RFP6</accession>
<dbReference type="RefSeq" id="WP_231324416.1">
    <property type="nucleotide sequence ID" value="NZ_CP088156.1"/>
</dbReference>
<dbReference type="EMBL" id="CP088156">
    <property type="protein sequence ID" value="UFZ05882.1"/>
    <property type="molecule type" value="Genomic_DNA"/>
</dbReference>
<dbReference type="InterPro" id="IPR023198">
    <property type="entry name" value="PGP-like_dom2"/>
</dbReference>
<dbReference type="InterPro" id="IPR036412">
    <property type="entry name" value="HAD-like_sf"/>
</dbReference>
<proteinExistence type="predicted"/>
<dbReference type="Pfam" id="PF13419">
    <property type="entry name" value="HAD_2"/>
    <property type="match status" value="1"/>
</dbReference>
<name>A0ABY3RFP6_9BRAD</name>
<dbReference type="InterPro" id="IPR023214">
    <property type="entry name" value="HAD_sf"/>
</dbReference>
<dbReference type="SFLD" id="SFLDS00003">
    <property type="entry name" value="Haloacid_Dehalogenase"/>
    <property type="match status" value="1"/>
</dbReference>
<sequence>MPYSLVIFDLDGTLADSFPWFRLHVNTVAERFGFRQVQDEDIDGLRHASTREILDFLEVPRWKLPFIARYVRQLKTAHAASIPLFDGVDIMLDTLAGNGTKLALVSSDSEANARQKLGSRAGLFADFDCSASVFGKARKFRRVLKRARIAPGEVISIGDETRDIEAARAAGIACGAVTWGYAAEKALRDHQPDLVFTRMEEIAERLLAMTAHA</sequence>
<dbReference type="Gene3D" id="1.10.150.240">
    <property type="entry name" value="Putative phosphatase, domain 2"/>
    <property type="match status" value="1"/>
</dbReference>
<dbReference type="InterPro" id="IPR006439">
    <property type="entry name" value="HAD-SF_hydro_IA"/>
</dbReference>
<dbReference type="Proteomes" id="UP001431010">
    <property type="component" value="Chromosome"/>
</dbReference>
<dbReference type="NCBIfam" id="TIGR01549">
    <property type="entry name" value="HAD-SF-IA-v1"/>
    <property type="match status" value="1"/>
</dbReference>
<dbReference type="PANTHER" id="PTHR43434:SF13">
    <property type="entry name" value="PHOSPHOGLYCOLATE PHOSPHATASE"/>
    <property type="match status" value="1"/>
</dbReference>
<keyword evidence="1" id="KW-0378">Hydrolase</keyword>
<dbReference type="SFLD" id="SFLDG01129">
    <property type="entry name" value="C1.5:_HAD__Beta-PGM__Phosphata"/>
    <property type="match status" value="1"/>
</dbReference>
<gene>
    <name evidence="1" type="ORF">LQG66_06115</name>
</gene>
<keyword evidence="2" id="KW-1185">Reference proteome</keyword>
<evidence type="ECO:0000313" key="1">
    <source>
        <dbReference type="EMBL" id="UFZ05882.1"/>
    </source>
</evidence>
<evidence type="ECO:0000313" key="2">
    <source>
        <dbReference type="Proteomes" id="UP001431010"/>
    </source>
</evidence>
<dbReference type="InterPro" id="IPR041492">
    <property type="entry name" value="HAD_2"/>
</dbReference>
<dbReference type="GO" id="GO:0016787">
    <property type="term" value="F:hydrolase activity"/>
    <property type="evidence" value="ECO:0007669"/>
    <property type="project" value="UniProtKB-KW"/>
</dbReference>